<accession>A0A6N2M6D4</accession>
<sequence length="68" mass="7784">MSCFVLQEKMVSKRFLGCWNFFLTVMLLLSAMGSTKDSRKGLSSVKRLVIKGHATLMNGWTRNTWRKG</sequence>
<dbReference type="EMBL" id="CAADRP010001685">
    <property type="protein sequence ID" value="VFU48091.1"/>
    <property type="molecule type" value="Genomic_DNA"/>
</dbReference>
<protein>
    <submittedName>
        <fullName evidence="1">Uncharacterized protein</fullName>
    </submittedName>
</protein>
<reference evidence="1" key="1">
    <citation type="submission" date="2019-03" db="EMBL/GenBank/DDBJ databases">
        <authorList>
            <person name="Mank J."/>
            <person name="Almeida P."/>
        </authorList>
    </citation>
    <scope>NUCLEOTIDE SEQUENCE</scope>
    <source>
        <strain evidence="1">78183</strain>
    </source>
</reference>
<proteinExistence type="predicted"/>
<name>A0A6N2M6D4_SALVM</name>
<gene>
    <name evidence="1" type="ORF">SVIM_LOCUS312824</name>
</gene>
<organism evidence="1">
    <name type="scientific">Salix viminalis</name>
    <name type="common">Common osier</name>
    <name type="synonym">Basket willow</name>
    <dbReference type="NCBI Taxonomy" id="40686"/>
    <lineage>
        <taxon>Eukaryota</taxon>
        <taxon>Viridiplantae</taxon>
        <taxon>Streptophyta</taxon>
        <taxon>Embryophyta</taxon>
        <taxon>Tracheophyta</taxon>
        <taxon>Spermatophyta</taxon>
        <taxon>Magnoliopsida</taxon>
        <taxon>eudicotyledons</taxon>
        <taxon>Gunneridae</taxon>
        <taxon>Pentapetalae</taxon>
        <taxon>rosids</taxon>
        <taxon>fabids</taxon>
        <taxon>Malpighiales</taxon>
        <taxon>Salicaceae</taxon>
        <taxon>Saliceae</taxon>
        <taxon>Salix</taxon>
    </lineage>
</organism>
<evidence type="ECO:0000313" key="1">
    <source>
        <dbReference type="EMBL" id="VFU48091.1"/>
    </source>
</evidence>
<dbReference type="AlphaFoldDB" id="A0A6N2M6D4"/>